<gene>
    <name evidence="3" type="ORF">HXW94_13940</name>
</gene>
<evidence type="ECO:0000313" key="4">
    <source>
        <dbReference type="Proteomes" id="UP000553343"/>
    </source>
</evidence>
<dbReference type="AlphaFoldDB" id="A0A850T2W5"/>
<dbReference type="InterPro" id="IPR022265">
    <property type="entry name" value="CHP03790"/>
</dbReference>
<evidence type="ECO:0000256" key="1">
    <source>
        <dbReference type="SAM" id="Coils"/>
    </source>
</evidence>
<reference evidence="3 4" key="1">
    <citation type="submission" date="2020-06" db="EMBL/GenBank/DDBJ databases">
        <title>High-quality draft genome of sulfate reducer Desulfobacter latus type strain AcrS2 isolated from marine sediment.</title>
        <authorList>
            <person name="Hoppe M."/>
            <person name="Larsen C.K."/>
            <person name="Marshall I.P.G."/>
            <person name="Schramm A."/>
            <person name="Marietou A.G."/>
        </authorList>
    </citation>
    <scope>NUCLEOTIDE SEQUENCE [LARGE SCALE GENOMIC DNA]</scope>
    <source>
        <strain evidence="3 4">AcRS2</strain>
    </source>
</reference>
<evidence type="ECO:0000256" key="2">
    <source>
        <dbReference type="SAM" id="SignalP"/>
    </source>
</evidence>
<dbReference type="NCBIfam" id="TIGR03790">
    <property type="entry name" value="TIGR03790 family protein"/>
    <property type="match status" value="1"/>
</dbReference>
<keyword evidence="4" id="KW-1185">Reference proteome</keyword>
<feature type="coiled-coil region" evidence="1">
    <location>
        <begin position="122"/>
        <end position="160"/>
    </location>
</feature>
<evidence type="ECO:0000313" key="3">
    <source>
        <dbReference type="EMBL" id="NWH06073.1"/>
    </source>
</evidence>
<proteinExistence type="predicted"/>
<protein>
    <submittedName>
        <fullName evidence="3">TIGR03790 family protein</fullName>
    </submittedName>
</protein>
<keyword evidence="1" id="KW-0175">Coiled coil</keyword>
<sequence>MRFSIGIFAILFSLLRFSAMPALALSPDEVLVIANRNAARSPGLAAWYMAKRQIPKKNLLLVFITDKETCSRDAYLKKIVPRVRRALKKNRKINAIVTMYGLPLRISSPGMTNEEQARMDRLTAKKEMLNTLKEKNGQLTDEQKKALSQVNKKIKELKASTDKTASFDSELMLVKKDRYTLNFWLPNPFFLPWRSQKTAIGKSDVIMVSRLDGADPSIVKRIVNDGIEAETKGLSGTAYFDARWKDPGQKNVAGYGLYDKSIHNAASRLKKKGMTVILDDEQDLFQPGDCPNTALYCGWYSLANYVNAFTWEKGAVGYHIASSECATLKRKNSNVWCKKMLDNGIAATVGPVGEPYVQSFPMPEIFFDFLARGELTLVESYLVSLPYLSWKQVLVGDPLYRVKIKH</sequence>
<accession>A0A850T2W5</accession>
<name>A0A850T2W5_9BACT</name>
<feature type="chain" id="PRO_5032729171" evidence="2">
    <location>
        <begin position="25"/>
        <end position="406"/>
    </location>
</feature>
<organism evidence="3 4">
    <name type="scientific">Desulfobacter latus</name>
    <dbReference type="NCBI Taxonomy" id="2292"/>
    <lineage>
        <taxon>Bacteria</taxon>
        <taxon>Pseudomonadati</taxon>
        <taxon>Thermodesulfobacteriota</taxon>
        <taxon>Desulfobacteria</taxon>
        <taxon>Desulfobacterales</taxon>
        <taxon>Desulfobacteraceae</taxon>
        <taxon>Desulfobacter</taxon>
    </lineage>
</organism>
<dbReference type="RefSeq" id="WP_178367525.1">
    <property type="nucleotide sequence ID" value="NZ_JACADJ010000057.1"/>
</dbReference>
<comment type="caution">
    <text evidence="3">The sequence shown here is derived from an EMBL/GenBank/DDBJ whole genome shotgun (WGS) entry which is preliminary data.</text>
</comment>
<feature type="signal peptide" evidence="2">
    <location>
        <begin position="1"/>
        <end position="24"/>
    </location>
</feature>
<keyword evidence="2" id="KW-0732">Signal</keyword>
<dbReference type="EMBL" id="JACADJ010000057">
    <property type="protein sequence ID" value="NWH06073.1"/>
    <property type="molecule type" value="Genomic_DNA"/>
</dbReference>
<dbReference type="Proteomes" id="UP000553343">
    <property type="component" value="Unassembled WGS sequence"/>
</dbReference>